<dbReference type="PROSITE" id="PS51194">
    <property type="entry name" value="HELICASE_CTER"/>
    <property type="match status" value="1"/>
</dbReference>
<dbReference type="CDD" id="cd18795">
    <property type="entry name" value="SF2_C_Ski2"/>
    <property type="match status" value="1"/>
</dbReference>
<evidence type="ECO:0000256" key="1">
    <source>
        <dbReference type="ARBA" id="ARBA00010140"/>
    </source>
</evidence>
<feature type="region of interest" description="Disordered" evidence="11">
    <location>
        <begin position="1275"/>
        <end position="1336"/>
    </location>
</feature>
<keyword evidence="7" id="KW-0469">Meiosis</keyword>
<dbReference type="PANTHER" id="PTHR47835:SF3">
    <property type="entry name" value="HELICASE FOR MEIOSIS 1"/>
    <property type="match status" value="1"/>
</dbReference>
<feature type="compositionally biased region" description="Polar residues" evidence="11">
    <location>
        <begin position="182"/>
        <end position="201"/>
    </location>
</feature>
<feature type="region of interest" description="Disordered" evidence="11">
    <location>
        <begin position="226"/>
        <end position="283"/>
    </location>
</feature>
<evidence type="ECO:0000256" key="2">
    <source>
        <dbReference type="ARBA" id="ARBA00022741"/>
    </source>
</evidence>
<comment type="catalytic activity">
    <reaction evidence="8">
        <text>Couples ATP hydrolysis with the unwinding of duplex DNA by translocating in the 3'-5' direction.</text>
        <dbReference type="EC" id="5.6.2.4"/>
    </reaction>
</comment>
<dbReference type="InterPro" id="IPR004179">
    <property type="entry name" value="Sec63-dom"/>
</dbReference>
<evidence type="ECO:0000313" key="15">
    <source>
        <dbReference type="Proteomes" id="UP001322138"/>
    </source>
</evidence>
<dbReference type="PANTHER" id="PTHR47835">
    <property type="entry name" value="HFM1, ATP DEPENDENT DNA HELICASE HOMOLOG"/>
    <property type="match status" value="1"/>
</dbReference>
<dbReference type="SMART" id="SM00490">
    <property type="entry name" value="HELICc"/>
    <property type="match status" value="1"/>
</dbReference>
<gene>
    <name evidence="14" type="primary">HFM1</name>
    <name evidence="14" type="ORF">QC761_404960</name>
</gene>
<dbReference type="InterPro" id="IPR052247">
    <property type="entry name" value="Meiotic_Crossover_Helicase"/>
</dbReference>
<dbReference type="InterPro" id="IPR011545">
    <property type="entry name" value="DEAD/DEAH_box_helicase_dom"/>
</dbReference>
<dbReference type="Pfam" id="PF00270">
    <property type="entry name" value="DEAD"/>
    <property type="match status" value="1"/>
</dbReference>
<dbReference type="Pfam" id="PF00271">
    <property type="entry name" value="Helicase_C"/>
    <property type="match status" value="1"/>
</dbReference>
<feature type="region of interest" description="Disordered" evidence="11">
    <location>
        <begin position="1470"/>
        <end position="1498"/>
    </location>
</feature>
<feature type="compositionally biased region" description="Acidic residues" evidence="11">
    <location>
        <begin position="1161"/>
        <end position="1172"/>
    </location>
</feature>
<feature type="region of interest" description="Disordered" evidence="11">
    <location>
        <begin position="1149"/>
        <end position="1172"/>
    </location>
</feature>
<dbReference type="SMART" id="SM00973">
    <property type="entry name" value="Sec63"/>
    <property type="match status" value="1"/>
</dbReference>
<dbReference type="Gene3D" id="3.40.50.300">
    <property type="entry name" value="P-loop containing nucleotide triphosphate hydrolases"/>
    <property type="match status" value="2"/>
</dbReference>
<dbReference type="PROSITE" id="PS51192">
    <property type="entry name" value="HELICASE_ATP_BIND_1"/>
    <property type="match status" value="1"/>
</dbReference>
<keyword evidence="15" id="KW-1185">Reference proteome</keyword>
<keyword evidence="4 14" id="KW-0347">Helicase</keyword>
<dbReference type="Gene3D" id="1.10.10.10">
    <property type="entry name" value="Winged helix-like DNA-binding domain superfamily/Winged helix DNA-binding domain"/>
    <property type="match status" value="1"/>
</dbReference>
<proteinExistence type="inferred from homology"/>
<dbReference type="InterPro" id="IPR027417">
    <property type="entry name" value="P-loop_NTPase"/>
</dbReference>
<feature type="domain" description="Helicase ATP-binding" evidence="12">
    <location>
        <begin position="321"/>
        <end position="495"/>
    </location>
</feature>
<evidence type="ECO:0000256" key="7">
    <source>
        <dbReference type="ARBA" id="ARBA00023254"/>
    </source>
</evidence>
<organism evidence="14 15">
    <name type="scientific">Podospora bellae-mahoneyi</name>
    <dbReference type="NCBI Taxonomy" id="2093777"/>
    <lineage>
        <taxon>Eukaryota</taxon>
        <taxon>Fungi</taxon>
        <taxon>Dikarya</taxon>
        <taxon>Ascomycota</taxon>
        <taxon>Pezizomycotina</taxon>
        <taxon>Sordariomycetes</taxon>
        <taxon>Sordariomycetidae</taxon>
        <taxon>Sordariales</taxon>
        <taxon>Podosporaceae</taxon>
        <taxon>Podospora</taxon>
    </lineage>
</organism>
<evidence type="ECO:0000259" key="12">
    <source>
        <dbReference type="PROSITE" id="PS51192"/>
    </source>
</evidence>
<feature type="compositionally biased region" description="Polar residues" evidence="11">
    <location>
        <begin position="1149"/>
        <end position="1160"/>
    </location>
</feature>
<dbReference type="Gene3D" id="1.10.3380.10">
    <property type="entry name" value="Sec63 N-terminal domain-like domain"/>
    <property type="match status" value="1"/>
</dbReference>
<comment type="caution">
    <text evidence="14">The sequence shown here is derived from an EMBL/GenBank/DDBJ whole genome shotgun (WGS) entry which is preliminary data.</text>
</comment>
<keyword evidence="3 14" id="KW-0378">Hydrolase</keyword>
<feature type="region of interest" description="Disordered" evidence="11">
    <location>
        <begin position="98"/>
        <end position="142"/>
    </location>
</feature>
<evidence type="ECO:0000256" key="6">
    <source>
        <dbReference type="ARBA" id="ARBA00023235"/>
    </source>
</evidence>
<dbReference type="EMBL" id="JAFFGZ010000006">
    <property type="protein sequence ID" value="KAK4643806.1"/>
    <property type="molecule type" value="Genomic_DNA"/>
</dbReference>
<dbReference type="SUPFAM" id="SSF158702">
    <property type="entry name" value="Sec63 N-terminal domain-like"/>
    <property type="match status" value="1"/>
</dbReference>
<feature type="region of interest" description="Disordered" evidence="11">
    <location>
        <begin position="1362"/>
        <end position="1408"/>
    </location>
</feature>
<dbReference type="SMART" id="SM00487">
    <property type="entry name" value="DEXDc"/>
    <property type="match status" value="1"/>
</dbReference>
<evidence type="ECO:0000256" key="4">
    <source>
        <dbReference type="ARBA" id="ARBA00022806"/>
    </source>
</evidence>
<evidence type="ECO:0000256" key="3">
    <source>
        <dbReference type="ARBA" id="ARBA00022801"/>
    </source>
</evidence>
<evidence type="ECO:0000259" key="13">
    <source>
        <dbReference type="PROSITE" id="PS51194"/>
    </source>
</evidence>
<keyword evidence="5" id="KW-0067">ATP-binding</keyword>
<dbReference type="InterPro" id="IPR001650">
    <property type="entry name" value="Helicase_C-like"/>
</dbReference>
<evidence type="ECO:0000256" key="9">
    <source>
        <dbReference type="ARBA" id="ARBA00034808"/>
    </source>
</evidence>
<dbReference type="InterPro" id="IPR014001">
    <property type="entry name" value="Helicase_ATP-bd"/>
</dbReference>
<dbReference type="Pfam" id="PF23445">
    <property type="entry name" value="WHD_SNRNP200"/>
    <property type="match status" value="1"/>
</dbReference>
<evidence type="ECO:0000256" key="11">
    <source>
        <dbReference type="SAM" id="MobiDB-lite"/>
    </source>
</evidence>
<dbReference type="Pfam" id="PF02889">
    <property type="entry name" value="Sec63"/>
    <property type="match status" value="1"/>
</dbReference>
<sequence length="1547" mass="172423">MGQAPPDELACGGFSFHLIPGQPSSSPSYRLILGHPASAFYSPSPAANASQHVLQFFLPLSYLPPGHFSTLGNWHTMSRPWRPNRPHVAKRNRVVPVPDDSVRSRDASRDTGHSHNHRCASEMDPRTPDQFRYLNQPTQFDDRRGDAYAIEQDPEYEHIIAGLSRHTAPHMTERHVSPPYQHANTPGSFQSQHHPAHNISQPRHHLSQRQPLASYSVSPVLEPSARSWSHANYSPPPGSTTHTQPYHTSFATTTATQPDITHLQPLPTPSTTREHVPSQRQGTAPVVRGIRLVNLREALPDKFRALFPFEFFNAVQSKCFEAVYKTNNNVVVSAPTGSGKTAILELAICKLALDRGHENFKIVYQAPTKALCAEKARDWEKKFGHMKLKCAELTGDTSQAEMRRVGDASIIVTTPEKWDSITRKWQDHRRLLQLVELFLIDEVHILKDVRGATLEAVVSRMKTIGTNVRFIALSATVPNSDDIAQWLGRDHTNQHLPALRETFGEEFRPVKLQKFVYGYECNGNEFILDKLLDSKLPNLIARHSQQKPILVFCFTRKSCESTASLLAEYAAARPNVKLWPAPKGRIPVISRELQEIVKFGVAFHHAGLDVQDRGAVEQSFLKGELGVICCTSTLAVGINLPCHTVVLKGTMSYADDKLQECSDLEVMQMLGRAGRPQFDDSATAIILTKAGNKARYEKMVSGQEILESTLHLNLIEHLNSEIGLGTIHDLASAKKWLSGTFLSVRLRRNPSFYHLTGSNCNPSQIDAKLEEICERDIKQLQEAQCVTDNETFKSTFYGRAMSKYMVEFSTMKMLLQIPKAVKMGALLTILSQASEFKEFRFKPAERPLFREMNQSPLIVYPIKEAVTQTWHKISLMVQAHLGSVQYPDSADAAKARRQLVLERKIVFERLNRLVHAVIDCKGNDYDAIGMKNALELARALAAESWEGRVTQLTQVPSIGPVGMRKLASKGIRTVLELADMDSVDIERLMARQAPFGMTIKSSLEKFPRLSFDLELVSHKSQPRPTGATVGVEIRANLRYLNRLGPPYWKKKTPDINFLAETTSGTLSFFWRGSMRKLEVSKETGYELKFWVGLQNVDDDIVCHFTCEEIVGTMISKTLKHNIPASAFLKQAAFSTVPSSWAPPATVKFTQPRTIDGSNDADQMDELDDGGIDDSDFILAAEQAAARLAPRPQSSFTTPSIQAPRFMMEDQKDAQADQYPGIHEMVEMAQEERSSQPDSDTSPPVQLPSGKWQCNHNCAGGTLTKTGKPCTHRCCKEGLDKPRKRAPPKPKVKRTAEEAWDGSKNTPQAAGDMKRPKIESVSRPGATQQAPGLRPPVRSAAVDWNAYGFTEEDLECIDLSSYTDDEGNSATTKSEQNVITMSKPKRENEVRTAAQPPRHSETDDEADLPSLDELCAANTSAIRKTPGAAWPRFQMPFTNPTAFRPGASDVVLFEGIAKKFEISNTCKDLNSDEGNTPYPSSSPMFVSQESPASSNMSTNETMAVTRETQMKEEVRSGRTSWPDGLPDWVKVDSNREIVDFFGPCVTYV</sequence>
<evidence type="ECO:0000313" key="14">
    <source>
        <dbReference type="EMBL" id="KAK4643806.1"/>
    </source>
</evidence>
<dbReference type="InterPro" id="IPR036388">
    <property type="entry name" value="WH-like_DNA-bd_sf"/>
</dbReference>
<comment type="catalytic activity">
    <reaction evidence="10">
        <text>ATP + H2O = ADP + phosphate + H(+)</text>
        <dbReference type="Rhea" id="RHEA:13065"/>
        <dbReference type="ChEBI" id="CHEBI:15377"/>
        <dbReference type="ChEBI" id="CHEBI:15378"/>
        <dbReference type="ChEBI" id="CHEBI:30616"/>
        <dbReference type="ChEBI" id="CHEBI:43474"/>
        <dbReference type="ChEBI" id="CHEBI:456216"/>
        <dbReference type="EC" id="5.6.2.4"/>
    </reaction>
</comment>
<feature type="compositionally biased region" description="Basic residues" evidence="11">
    <location>
        <begin position="1281"/>
        <end position="1292"/>
    </location>
</feature>
<feature type="region of interest" description="Disordered" evidence="11">
    <location>
        <begin position="1228"/>
        <end position="1247"/>
    </location>
</feature>
<feature type="compositionally biased region" description="Polar residues" evidence="11">
    <location>
        <begin position="239"/>
        <end position="259"/>
    </location>
</feature>
<protein>
    <recommendedName>
        <fullName evidence="9">DNA 3'-5' helicase</fullName>
        <ecNumber evidence="9">5.6.2.4</ecNumber>
    </recommendedName>
</protein>
<keyword evidence="2" id="KW-0547">Nucleotide-binding</keyword>
<feature type="compositionally biased region" description="Polar residues" evidence="11">
    <location>
        <begin position="1367"/>
        <end position="1379"/>
    </location>
</feature>
<comment type="similarity">
    <text evidence="1">Belongs to the helicase family. SKI2 subfamily.</text>
</comment>
<dbReference type="GO" id="GO:0016787">
    <property type="term" value="F:hydrolase activity"/>
    <property type="evidence" value="ECO:0007669"/>
    <property type="project" value="UniProtKB-KW"/>
</dbReference>
<evidence type="ECO:0000256" key="5">
    <source>
        <dbReference type="ARBA" id="ARBA00022840"/>
    </source>
</evidence>
<dbReference type="SUPFAM" id="SSF52540">
    <property type="entry name" value="P-loop containing nucleoside triphosphate hydrolases"/>
    <property type="match status" value="1"/>
</dbReference>
<dbReference type="GO" id="GO:0003678">
    <property type="term" value="F:DNA helicase activity"/>
    <property type="evidence" value="ECO:0007669"/>
    <property type="project" value="UniProtKB-EC"/>
</dbReference>
<feature type="region of interest" description="Disordered" evidence="11">
    <location>
        <begin position="174"/>
        <end position="212"/>
    </location>
</feature>
<dbReference type="EC" id="5.6.2.4" evidence="9"/>
<feature type="domain" description="Helicase C-terminal" evidence="13">
    <location>
        <begin position="535"/>
        <end position="722"/>
    </location>
</feature>
<dbReference type="InterPro" id="IPR057842">
    <property type="entry name" value="WH_MER3"/>
</dbReference>
<dbReference type="GeneID" id="87898261"/>
<dbReference type="CDD" id="cd22541">
    <property type="entry name" value="SP5_N"/>
    <property type="match status" value="1"/>
</dbReference>
<reference evidence="14 15" key="1">
    <citation type="journal article" date="2023" name="bioRxiv">
        <title>High-quality genome assemblies of four members of thePodospora anserinaspecies complex.</title>
        <authorList>
            <person name="Ament-Velasquez S.L."/>
            <person name="Vogan A.A."/>
            <person name="Wallerman O."/>
            <person name="Hartmann F."/>
            <person name="Gautier V."/>
            <person name="Silar P."/>
            <person name="Giraud T."/>
            <person name="Johannesson H."/>
        </authorList>
    </citation>
    <scope>NUCLEOTIDE SEQUENCE [LARGE SCALE GENOMIC DNA]</scope>
    <source>
        <strain evidence="14 15">CBS 112042</strain>
    </source>
</reference>
<evidence type="ECO:0000256" key="8">
    <source>
        <dbReference type="ARBA" id="ARBA00034617"/>
    </source>
</evidence>
<name>A0ABR0FJB6_9PEZI</name>
<evidence type="ECO:0000256" key="10">
    <source>
        <dbReference type="ARBA" id="ARBA00048988"/>
    </source>
</evidence>
<accession>A0ABR0FJB6</accession>
<dbReference type="Proteomes" id="UP001322138">
    <property type="component" value="Unassembled WGS sequence"/>
</dbReference>
<feature type="compositionally biased region" description="Basic and acidic residues" evidence="11">
    <location>
        <begin position="100"/>
        <end position="129"/>
    </location>
</feature>
<dbReference type="RefSeq" id="XP_062732782.1">
    <property type="nucleotide sequence ID" value="XM_062878779.1"/>
</dbReference>
<keyword evidence="6" id="KW-0413">Isomerase</keyword>